<evidence type="ECO:0000313" key="1">
    <source>
        <dbReference type="EMBL" id="EMA55718.1"/>
    </source>
</evidence>
<reference evidence="1 2" key="1">
    <citation type="journal article" date="2014" name="PLoS Genet.">
        <title>Phylogenetically driven sequencing of extremely halophilic archaea reveals strategies for static and dynamic osmo-response.</title>
        <authorList>
            <person name="Becker E.A."/>
            <person name="Seitzer P.M."/>
            <person name="Tritt A."/>
            <person name="Larsen D."/>
            <person name="Krusor M."/>
            <person name="Yao A.I."/>
            <person name="Wu D."/>
            <person name="Madern D."/>
            <person name="Eisen J.A."/>
            <person name="Darling A.E."/>
            <person name="Facciotti M.T."/>
        </authorList>
    </citation>
    <scope>NUCLEOTIDE SEQUENCE [LARGE SCALE GENOMIC DNA]</scope>
    <source>
        <strain evidence="1 2">DSM 8989</strain>
    </source>
</reference>
<dbReference type="Proteomes" id="UP000011625">
    <property type="component" value="Unassembled WGS sequence"/>
</dbReference>
<gene>
    <name evidence="1" type="ORF">C450_00982</name>
</gene>
<proteinExistence type="predicted"/>
<sequence>MWISIRFLLTALGFVARAVERCWGMATPNDSGDLLLIRRPVGIALIPLAGLIKRQDALAVRDFSPLAPLDRSPDFPRATRRFYRFAVGSFRLVGMSCVPRTCGTLT</sequence>
<comment type="caution">
    <text evidence="1">The sequence shown here is derived from an EMBL/GenBank/DDBJ whole genome shotgun (WGS) entry which is preliminary data.</text>
</comment>
<name>M0NDT0_9EURY</name>
<dbReference type="AlphaFoldDB" id="M0NDT0"/>
<protein>
    <submittedName>
        <fullName evidence="1">Uncharacterized protein</fullName>
    </submittedName>
</protein>
<organism evidence="1 2">
    <name type="scientific">Halococcus salifodinae DSM 8989</name>
    <dbReference type="NCBI Taxonomy" id="1227456"/>
    <lineage>
        <taxon>Archaea</taxon>
        <taxon>Methanobacteriati</taxon>
        <taxon>Methanobacteriota</taxon>
        <taxon>Stenosarchaea group</taxon>
        <taxon>Halobacteria</taxon>
        <taxon>Halobacteriales</taxon>
        <taxon>Halococcaceae</taxon>
        <taxon>Halococcus</taxon>
    </lineage>
</organism>
<dbReference type="EMBL" id="AOME01000009">
    <property type="protein sequence ID" value="EMA55718.1"/>
    <property type="molecule type" value="Genomic_DNA"/>
</dbReference>
<keyword evidence="2" id="KW-1185">Reference proteome</keyword>
<accession>M0NDT0</accession>
<evidence type="ECO:0000313" key="2">
    <source>
        <dbReference type="Proteomes" id="UP000011625"/>
    </source>
</evidence>